<comment type="caution">
    <text evidence="8">The sequence shown here is derived from an EMBL/GenBank/DDBJ whole genome shotgun (WGS) entry which is preliminary data.</text>
</comment>
<dbReference type="InterPro" id="IPR036250">
    <property type="entry name" value="AcylCo_DH-like_C"/>
</dbReference>
<evidence type="ECO:0000259" key="7">
    <source>
        <dbReference type="Pfam" id="PF02771"/>
    </source>
</evidence>
<dbReference type="InterPro" id="IPR009100">
    <property type="entry name" value="AcylCoA_DH/oxidase_NM_dom_sf"/>
</dbReference>
<dbReference type="InterPro" id="IPR009075">
    <property type="entry name" value="AcylCo_DH/oxidase_C"/>
</dbReference>
<comment type="cofactor">
    <cofactor evidence="1">
        <name>FAD</name>
        <dbReference type="ChEBI" id="CHEBI:57692"/>
    </cofactor>
</comment>
<dbReference type="EMBL" id="JAPJZH010000024">
    <property type="protein sequence ID" value="MDA4848536.1"/>
    <property type="molecule type" value="Genomic_DNA"/>
</dbReference>
<dbReference type="SUPFAM" id="SSF56645">
    <property type="entry name" value="Acyl-CoA dehydrogenase NM domain-like"/>
    <property type="match status" value="1"/>
</dbReference>
<feature type="domain" description="Acyl-CoA dehydrogenase/oxidase N-terminal" evidence="7">
    <location>
        <begin position="6"/>
        <end position="118"/>
    </location>
</feature>
<evidence type="ECO:0000256" key="1">
    <source>
        <dbReference type="ARBA" id="ARBA00001974"/>
    </source>
</evidence>
<dbReference type="Pfam" id="PF00441">
    <property type="entry name" value="Acyl-CoA_dh_1"/>
    <property type="match status" value="1"/>
</dbReference>
<keyword evidence="9" id="KW-1185">Reference proteome</keyword>
<dbReference type="InterPro" id="IPR037069">
    <property type="entry name" value="AcylCoA_DH/ox_N_sf"/>
</dbReference>
<evidence type="ECO:0000256" key="4">
    <source>
        <dbReference type="ARBA" id="ARBA00022827"/>
    </source>
</evidence>
<dbReference type="PANTHER" id="PTHR43884:SF20">
    <property type="entry name" value="ACYL-COA DEHYDROGENASE FADE28"/>
    <property type="match status" value="1"/>
</dbReference>
<dbReference type="Pfam" id="PF02771">
    <property type="entry name" value="Acyl-CoA_dh_N"/>
    <property type="match status" value="1"/>
</dbReference>
<dbReference type="Proteomes" id="UP001148313">
    <property type="component" value="Unassembled WGS sequence"/>
</dbReference>
<evidence type="ECO:0000256" key="5">
    <source>
        <dbReference type="ARBA" id="ARBA00023002"/>
    </source>
</evidence>
<evidence type="ECO:0000256" key="2">
    <source>
        <dbReference type="ARBA" id="ARBA00009347"/>
    </source>
</evidence>
<dbReference type="PANTHER" id="PTHR43884">
    <property type="entry name" value="ACYL-COA DEHYDROGENASE"/>
    <property type="match status" value="1"/>
</dbReference>
<evidence type="ECO:0000259" key="6">
    <source>
        <dbReference type="Pfam" id="PF00441"/>
    </source>
</evidence>
<dbReference type="InterPro" id="IPR013786">
    <property type="entry name" value="AcylCoA_DH/ox_N"/>
</dbReference>
<dbReference type="CDD" id="cd00567">
    <property type="entry name" value="ACAD"/>
    <property type="match status" value="1"/>
</dbReference>
<evidence type="ECO:0000313" key="8">
    <source>
        <dbReference type="EMBL" id="MDA4848536.1"/>
    </source>
</evidence>
<evidence type="ECO:0000256" key="3">
    <source>
        <dbReference type="ARBA" id="ARBA00022630"/>
    </source>
</evidence>
<dbReference type="Gene3D" id="1.10.540.10">
    <property type="entry name" value="Acyl-CoA dehydrogenase/oxidase, N-terminal domain"/>
    <property type="match status" value="1"/>
</dbReference>
<comment type="similarity">
    <text evidence="2">Belongs to the acyl-CoA dehydrogenase family.</text>
</comment>
<sequence>MQYVLTEEQNAFREMIHRFLEVHSSSSRIRSASLTELGWDRDVWQQLCAEFEVPATCVPEAYGGHGFGLTELAILAEEMGRALYCGPFFGSTVLASLVISNGATDEMKKLLLPELVKGNKLAALAIAETCDRWRAADVTMVATDDGDHWRLNGEKLFVVDGLGADFLIVIARCAAKGEIGIFKVSSRDQSLSRLEMQGIDRTRRMSRVRFNNTQATKISRAGDVGDLVDDALDQATICLCAEMVGGAERLLESAIEYSKVRFQFGRPIGSFQALKHRAADLFVDIELAKAAARCAATAVDDGDENISELASIAKAAASEAYMSAALETVQFYGGIGFTWENDTHLWFRRAKSSEVFLGTADWHRERFIKQIAA</sequence>
<dbReference type="InterPro" id="IPR046373">
    <property type="entry name" value="Acyl-CoA_Oxase/DH_mid-dom_sf"/>
</dbReference>
<proteinExistence type="inferred from homology"/>
<protein>
    <submittedName>
        <fullName evidence="8">Acyl-CoA dehydrogenase family protein</fullName>
    </submittedName>
</protein>
<reference evidence="8" key="1">
    <citation type="submission" date="2022-11" db="EMBL/GenBank/DDBJ databases">
        <title>Hoeflea poritis sp. nov., isolated from scleractinian coral Porites lutea.</title>
        <authorList>
            <person name="Zhang G."/>
            <person name="Wei Q."/>
            <person name="Cai L."/>
        </authorList>
    </citation>
    <scope>NUCLEOTIDE SEQUENCE</scope>
    <source>
        <strain evidence="8">E7-10</strain>
    </source>
</reference>
<keyword evidence="4" id="KW-0274">FAD</keyword>
<feature type="domain" description="Acyl-CoA dehydrogenase/oxidase C-terminal" evidence="6">
    <location>
        <begin position="230"/>
        <end position="370"/>
    </location>
</feature>
<keyword evidence="5" id="KW-0560">Oxidoreductase</keyword>
<dbReference type="Gene3D" id="2.40.110.10">
    <property type="entry name" value="Butyryl-CoA Dehydrogenase, subunit A, domain 2"/>
    <property type="match status" value="1"/>
</dbReference>
<gene>
    <name evidence="8" type="ORF">OOZ53_24475</name>
</gene>
<organism evidence="8 9">
    <name type="scientific">Hoeflea poritis</name>
    <dbReference type="NCBI Taxonomy" id="2993659"/>
    <lineage>
        <taxon>Bacteria</taxon>
        <taxon>Pseudomonadati</taxon>
        <taxon>Pseudomonadota</taxon>
        <taxon>Alphaproteobacteria</taxon>
        <taxon>Hyphomicrobiales</taxon>
        <taxon>Rhizobiaceae</taxon>
        <taxon>Hoeflea</taxon>
    </lineage>
</organism>
<accession>A0ABT4VV10</accession>
<dbReference type="RefSeq" id="WP_271092406.1">
    <property type="nucleotide sequence ID" value="NZ_JAPJZH010000024.1"/>
</dbReference>
<keyword evidence="3" id="KW-0285">Flavoprotein</keyword>
<evidence type="ECO:0000313" key="9">
    <source>
        <dbReference type="Proteomes" id="UP001148313"/>
    </source>
</evidence>
<name>A0ABT4VV10_9HYPH</name>
<dbReference type="SUPFAM" id="SSF47203">
    <property type="entry name" value="Acyl-CoA dehydrogenase C-terminal domain-like"/>
    <property type="match status" value="1"/>
</dbReference>
<dbReference type="Gene3D" id="1.20.140.10">
    <property type="entry name" value="Butyryl-CoA Dehydrogenase, subunit A, domain 3"/>
    <property type="match status" value="1"/>
</dbReference>